<name>A0A9Q9SU83_MOOP1</name>
<evidence type="ECO:0000313" key="1">
    <source>
        <dbReference type="EMBL" id="WAN69735.1"/>
    </source>
</evidence>
<reference evidence="1" key="1">
    <citation type="journal article" date="2017" name="Proc. Natl. Acad. Sci. U.S.A.">
        <title>Comparative genomics uncovers the prolific and distinctive metabolic potential of the cyanobacterial genus Moorea.</title>
        <authorList>
            <person name="Leao T."/>
            <person name="Castelao G."/>
            <person name="Korobeynikov A."/>
            <person name="Monroe E.A."/>
            <person name="Podell S."/>
            <person name="Glukhov E."/>
            <person name="Allen E.E."/>
            <person name="Gerwick W.H."/>
            <person name="Gerwick L."/>
        </authorList>
    </citation>
    <scope>NUCLEOTIDE SEQUENCE</scope>
    <source>
        <strain evidence="1">JHB</strain>
    </source>
</reference>
<sequence>MANIKIDDIKPTGAQLFIDTESFIKDLQDNELKVAGGFYAGDSAEPVIIIVIPDPC</sequence>
<proteinExistence type="predicted"/>
<organism evidence="1">
    <name type="scientific">Moorena producens (strain JHB)</name>
    <dbReference type="NCBI Taxonomy" id="1454205"/>
    <lineage>
        <taxon>Bacteria</taxon>
        <taxon>Bacillati</taxon>
        <taxon>Cyanobacteriota</taxon>
        <taxon>Cyanophyceae</taxon>
        <taxon>Coleofasciculales</taxon>
        <taxon>Coleofasciculaceae</taxon>
        <taxon>Moorena</taxon>
    </lineage>
</organism>
<protein>
    <submittedName>
        <fullName evidence="1">Uncharacterized protein</fullName>
    </submittedName>
</protein>
<gene>
    <name evidence="1" type="ORF">BJP36_37215</name>
</gene>
<dbReference type="Proteomes" id="UP000176944">
    <property type="component" value="Chromosome"/>
</dbReference>
<dbReference type="AlphaFoldDB" id="A0A9Q9SU83"/>
<reference evidence="1" key="2">
    <citation type="submission" date="2022-10" db="EMBL/GenBank/DDBJ databases">
        <authorList>
            <person name="Ngo T.-E."/>
        </authorList>
    </citation>
    <scope>NUCLEOTIDE SEQUENCE</scope>
    <source>
        <strain evidence="1">JHB</strain>
    </source>
</reference>
<dbReference type="EMBL" id="CP017708">
    <property type="protein sequence ID" value="WAN69735.1"/>
    <property type="molecule type" value="Genomic_DNA"/>
</dbReference>
<accession>A0A9Q9SU83</accession>